<proteinExistence type="predicted"/>
<keyword evidence="2" id="KW-1185">Reference proteome</keyword>
<comment type="caution">
    <text evidence="1">The sequence shown here is derived from an EMBL/GenBank/DDBJ whole genome shotgun (WGS) entry which is preliminary data.</text>
</comment>
<dbReference type="OrthoDB" id="10567615at2759"/>
<dbReference type="GeneID" id="39874498"/>
<dbReference type="AlphaFoldDB" id="A0A2H6KCK6"/>
<protein>
    <submittedName>
        <fullName evidence="1">Uncharacterized protein</fullName>
    </submittedName>
</protein>
<evidence type="ECO:0000313" key="2">
    <source>
        <dbReference type="Proteomes" id="UP000236319"/>
    </source>
</evidence>
<dbReference type="EMBL" id="BDSA01000002">
    <property type="protein sequence ID" value="GBE60728.1"/>
    <property type="molecule type" value="Genomic_DNA"/>
</dbReference>
<sequence>MITFLHEVHNIINNGGQRLLLSADLLANQNHVRVRLHTALQSEMGRRTAHDANEVVRVLGAAGVSAQVANELGVRARSGVEPKAHLYVVRLHVTVHCFGDANNATGLAKHRVAIRDVRRLAPRKVVGKQSSVAVGTITTNNDQTVQIQIVHSLNGAVKVSHTGNLATTGQQHVETTHVSELLHQIITNDLVLAIEEPVQTTVETYQLGLRVAQGRDRR</sequence>
<dbReference type="VEuPathDB" id="PiroplasmaDB:BOVATA_022210"/>
<accession>A0A2H6KCK6</accession>
<gene>
    <name evidence="1" type="ORF">BOVATA_022210</name>
</gene>
<name>A0A2H6KCK6_9APIC</name>
<dbReference type="RefSeq" id="XP_028866971.1">
    <property type="nucleotide sequence ID" value="XM_029011138.1"/>
</dbReference>
<evidence type="ECO:0000313" key="1">
    <source>
        <dbReference type="EMBL" id="GBE60728.1"/>
    </source>
</evidence>
<dbReference type="Proteomes" id="UP000236319">
    <property type="component" value="Unassembled WGS sequence"/>
</dbReference>
<reference evidence="1 2" key="1">
    <citation type="journal article" date="2017" name="BMC Genomics">
        <title>Whole-genome assembly of Babesia ovata and comparative genomics between closely related pathogens.</title>
        <authorList>
            <person name="Yamagishi J."/>
            <person name="Asada M."/>
            <person name="Hakimi H."/>
            <person name="Tanaka T.Q."/>
            <person name="Sugimoto C."/>
            <person name="Kawazu S."/>
        </authorList>
    </citation>
    <scope>NUCLEOTIDE SEQUENCE [LARGE SCALE GENOMIC DNA]</scope>
    <source>
        <strain evidence="1 2">Miyake</strain>
    </source>
</reference>
<organism evidence="1 2">
    <name type="scientific">Babesia ovata</name>
    <dbReference type="NCBI Taxonomy" id="189622"/>
    <lineage>
        <taxon>Eukaryota</taxon>
        <taxon>Sar</taxon>
        <taxon>Alveolata</taxon>
        <taxon>Apicomplexa</taxon>
        <taxon>Aconoidasida</taxon>
        <taxon>Piroplasmida</taxon>
        <taxon>Babesiidae</taxon>
        <taxon>Babesia</taxon>
    </lineage>
</organism>